<sequence>MDMAFKGLIKKVVLVYLDDITVFSKNAADHLFHLRQVFQRCRRFGVSLNPKKCVFLAHKGKLLGHIVYREGLTIDPERVEAIQTLPLPHHKKSLQRFLGRINFVRRFVPNFATLVKLLTMMLKKSLAFKWTAEGKESFENIKHAISQAPTLINPDFSKDFMLYAFGGLDTISAILTQLNREGSEHPIAFFNQTLEDYEIKYSFIEKHVLAVIRSLKKFRNLVSNNKIELLVSYAGIKDFLLNKDLNEKRVGWITRVMEYDIEIKVTKLFRGKGLCEQLASKQLDESKSEEDVILLLQHDQEQPADDAPIPCWPQDLVHYLQTGLCPPEVSKAKRRYF</sequence>
<dbReference type="PANTHER" id="PTHR37984">
    <property type="entry name" value="PROTEIN CBG26694"/>
    <property type="match status" value="1"/>
</dbReference>
<accession>A0AA38KMM8</accession>
<evidence type="ECO:0000313" key="3">
    <source>
        <dbReference type="EMBL" id="KAH9307129.1"/>
    </source>
</evidence>
<dbReference type="Proteomes" id="UP000824469">
    <property type="component" value="Unassembled WGS sequence"/>
</dbReference>
<dbReference type="InterPro" id="IPR043502">
    <property type="entry name" value="DNA/RNA_pol_sf"/>
</dbReference>
<dbReference type="PROSITE" id="PS50878">
    <property type="entry name" value="RT_POL"/>
    <property type="match status" value="1"/>
</dbReference>
<dbReference type="FunFam" id="3.30.70.270:FF:000020">
    <property type="entry name" value="Transposon Tf2-6 polyprotein-like Protein"/>
    <property type="match status" value="1"/>
</dbReference>
<proteinExistence type="predicted"/>
<dbReference type="InterPro" id="IPR041577">
    <property type="entry name" value="RT_RNaseH_2"/>
</dbReference>
<comment type="caution">
    <text evidence="3">The sequence shown here is derived from an EMBL/GenBank/DDBJ whole genome shotgun (WGS) entry which is preliminary data.</text>
</comment>
<keyword evidence="4" id="KW-1185">Reference proteome</keyword>
<dbReference type="GO" id="GO:0003824">
    <property type="term" value="F:catalytic activity"/>
    <property type="evidence" value="ECO:0007669"/>
    <property type="project" value="UniProtKB-KW"/>
</dbReference>
<dbReference type="Gene3D" id="3.30.70.270">
    <property type="match status" value="2"/>
</dbReference>
<dbReference type="EMBL" id="JAHRHJ020000008">
    <property type="protein sequence ID" value="KAH9307129.1"/>
    <property type="molecule type" value="Genomic_DNA"/>
</dbReference>
<feature type="domain" description="Reverse transcriptase" evidence="2">
    <location>
        <begin position="1"/>
        <end position="67"/>
    </location>
</feature>
<dbReference type="SUPFAM" id="SSF56672">
    <property type="entry name" value="DNA/RNA polymerases"/>
    <property type="match status" value="1"/>
</dbReference>
<protein>
    <recommendedName>
        <fullName evidence="2">Reverse transcriptase domain-containing protein</fullName>
    </recommendedName>
</protein>
<evidence type="ECO:0000256" key="1">
    <source>
        <dbReference type="ARBA" id="ARBA00023268"/>
    </source>
</evidence>
<evidence type="ECO:0000313" key="4">
    <source>
        <dbReference type="Proteomes" id="UP000824469"/>
    </source>
</evidence>
<dbReference type="Pfam" id="PF00078">
    <property type="entry name" value="RVT_1"/>
    <property type="match status" value="1"/>
</dbReference>
<organism evidence="3 4">
    <name type="scientific">Taxus chinensis</name>
    <name type="common">Chinese yew</name>
    <name type="synonym">Taxus wallichiana var. chinensis</name>
    <dbReference type="NCBI Taxonomy" id="29808"/>
    <lineage>
        <taxon>Eukaryota</taxon>
        <taxon>Viridiplantae</taxon>
        <taxon>Streptophyta</taxon>
        <taxon>Embryophyta</taxon>
        <taxon>Tracheophyta</taxon>
        <taxon>Spermatophyta</taxon>
        <taxon>Pinopsida</taxon>
        <taxon>Pinidae</taxon>
        <taxon>Conifers II</taxon>
        <taxon>Cupressales</taxon>
        <taxon>Taxaceae</taxon>
        <taxon>Taxus</taxon>
    </lineage>
</organism>
<reference evidence="3 4" key="1">
    <citation type="journal article" date="2021" name="Nat. Plants">
        <title>The Taxus genome provides insights into paclitaxel biosynthesis.</title>
        <authorList>
            <person name="Xiong X."/>
            <person name="Gou J."/>
            <person name="Liao Q."/>
            <person name="Li Y."/>
            <person name="Zhou Q."/>
            <person name="Bi G."/>
            <person name="Li C."/>
            <person name="Du R."/>
            <person name="Wang X."/>
            <person name="Sun T."/>
            <person name="Guo L."/>
            <person name="Liang H."/>
            <person name="Lu P."/>
            <person name="Wu Y."/>
            <person name="Zhang Z."/>
            <person name="Ro D.K."/>
            <person name="Shang Y."/>
            <person name="Huang S."/>
            <person name="Yan J."/>
        </authorList>
    </citation>
    <scope>NUCLEOTIDE SEQUENCE [LARGE SCALE GENOMIC DNA]</scope>
    <source>
        <strain evidence="3">Ta-2019</strain>
    </source>
</reference>
<gene>
    <name evidence="3" type="ORF">KI387_043801</name>
</gene>
<dbReference type="InterPro" id="IPR050951">
    <property type="entry name" value="Retrovirus_Pol_polyprotein"/>
</dbReference>
<dbReference type="Pfam" id="PF17919">
    <property type="entry name" value="RT_RNaseH_2"/>
    <property type="match status" value="1"/>
</dbReference>
<dbReference type="InterPro" id="IPR043128">
    <property type="entry name" value="Rev_trsase/Diguanyl_cyclase"/>
</dbReference>
<evidence type="ECO:0000259" key="2">
    <source>
        <dbReference type="PROSITE" id="PS50878"/>
    </source>
</evidence>
<keyword evidence="1" id="KW-0511">Multifunctional enzyme</keyword>
<name>A0AA38KMM8_TAXCH</name>
<dbReference type="InterPro" id="IPR000477">
    <property type="entry name" value="RT_dom"/>
</dbReference>
<dbReference type="PANTHER" id="PTHR37984:SF5">
    <property type="entry name" value="PROTEIN NYNRIN-LIKE"/>
    <property type="match status" value="1"/>
</dbReference>
<dbReference type="AlphaFoldDB" id="A0AA38KMM8"/>